<dbReference type="GO" id="GO:0046914">
    <property type="term" value="F:transition metal ion binding"/>
    <property type="evidence" value="ECO:0007669"/>
    <property type="project" value="InterPro"/>
</dbReference>
<dbReference type="FunFam" id="1.10.238.10:FF:000044">
    <property type="entry name" value="Protein S100"/>
    <property type="match status" value="1"/>
</dbReference>
<dbReference type="InterPro" id="IPR013787">
    <property type="entry name" value="S100_Ca-bd_sub"/>
</dbReference>
<protein>
    <recommendedName>
        <fullName evidence="5">Protein S100</fullName>
    </recommendedName>
    <alternativeName>
        <fullName evidence="5">S100 calcium-binding protein</fullName>
    </alternativeName>
</protein>
<evidence type="ECO:0000256" key="5">
    <source>
        <dbReference type="RuleBase" id="RU361184"/>
    </source>
</evidence>
<proteinExistence type="inferred from homology"/>
<evidence type="ECO:0000259" key="6">
    <source>
        <dbReference type="PROSITE" id="PS50222"/>
    </source>
</evidence>
<dbReference type="PANTHER" id="PTHR11639:SF134">
    <property type="entry name" value="PROTEIN S100-A1-RELATED"/>
    <property type="match status" value="1"/>
</dbReference>
<reference evidence="7" key="1">
    <citation type="submission" date="2025-08" db="UniProtKB">
        <authorList>
            <consortium name="Ensembl"/>
        </authorList>
    </citation>
    <scope>IDENTIFICATION</scope>
</reference>
<dbReference type="SMART" id="SM00054">
    <property type="entry name" value="EFh"/>
    <property type="match status" value="1"/>
</dbReference>
<dbReference type="GO" id="GO:0005509">
    <property type="term" value="F:calcium ion binding"/>
    <property type="evidence" value="ECO:0007669"/>
    <property type="project" value="InterPro"/>
</dbReference>
<dbReference type="AlphaFoldDB" id="A0A8C9XWD4"/>
<dbReference type="CDD" id="cd00213">
    <property type="entry name" value="S-100"/>
    <property type="match status" value="1"/>
</dbReference>
<dbReference type="InterPro" id="IPR034325">
    <property type="entry name" value="S-100_dom"/>
</dbReference>
<keyword evidence="3" id="KW-0677">Repeat</keyword>
<sequence length="89" mass="10345">MSELQTAMNTLLKVFHSYSGKEGDKFKLNKSELKKLLTTELEIVGKNGNVERLMQDLDLDKDGEVDFQEYVNFVATVTMMMDEFFQRNK</sequence>
<keyword evidence="4 5" id="KW-0106">Calcium</keyword>
<reference evidence="7" key="2">
    <citation type="submission" date="2025-09" db="UniProtKB">
        <authorList>
            <consortium name="Ensembl"/>
        </authorList>
    </citation>
    <scope>IDENTIFICATION</scope>
</reference>
<dbReference type="PROSITE" id="PS00018">
    <property type="entry name" value="EF_HAND_1"/>
    <property type="match status" value="1"/>
</dbReference>
<dbReference type="GO" id="GO:0048306">
    <property type="term" value="F:calcium-dependent protein binding"/>
    <property type="evidence" value="ECO:0007669"/>
    <property type="project" value="TreeGrafter"/>
</dbReference>
<comment type="similarity">
    <text evidence="1 5">Belongs to the S-100 family.</text>
</comment>
<evidence type="ECO:0000256" key="3">
    <source>
        <dbReference type="ARBA" id="ARBA00022737"/>
    </source>
</evidence>
<accession>A0A8C9XWD4</accession>
<dbReference type="SMART" id="SM01394">
    <property type="entry name" value="S_100"/>
    <property type="match status" value="1"/>
</dbReference>
<dbReference type="SUPFAM" id="SSF47473">
    <property type="entry name" value="EF-hand"/>
    <property type="match status" value="1"/>
</dbReference>
<evidence type="ECO:0000256" key="1">
    <source>
        <dbReference type="ARBA" id="ARBA00007323"/>
    </source>
</evidence>
<name>A0A8C9XWD4_SANLU</name>
<dbReference type="GeneTree" id="ENSGT00940000160475"/>
<dbReference type="Gene3D" id="1.10.238.10">
    <property type="entry name" value="EF-hand"/>
    <property type="match status" value="1"/>
</dbReference>
<organism evidence="7 8">
    <name type="scientific">Sander lucioperca</name>
    <name type="common">Pike-perch</name>
    <name type="synonym">Perca lucioperca</name>
    <dbReference type="NCBI Taxonomy" id="283035"/>
    <lineage>
        <taxon>Eukaryota</taxon>
        <taxon>Metazoa</taxon>
        <taxon>Chordata</taxon>
        <taxon>Craniata</taxon>
        <taxon>Vertebrata</taxon>
        <taxon>Euteleostomi</taxon>
        <taxon>Actinopterygii</taxon>
        <taxon>Neopterygii</taxon>
        <taxon>Teleostei</taxon>
        <taxon>Neoteleostei</taxon>
        <taxon>Acanthomorphata</taxon>
        <taxon>Eupercaria</taxon>
        <taxon>Perciformes</taxon>
        <taxon>Percoidei</taxon>
        <taxon>Percidae</taxon>
        <taxon>Luciopercinae</taxon>
        <taxon>Sander</taxon>
    </lineage>
</organism>
<keyword evidence="8" id="KW-1185">Reference proteome</keyword>
<evidence type="ECO:0000313" key="7">
    <source>
        <dbReference type="Ensembl" id="ENSSLUP00000016056.1"/>
    </source>
</evidence>
<dbReference type="InterPro" id="IPR001751">
    <property type="entry name" value="S100/CaBP7/8-like_CS"/>
</dbReference>
<dbReference type="PANTHER" id="PTHR11639">
    <property type="entry name" value="S100 CALCIUM-BINDING PROTEIN"/>
    <property type="match status" value="1"/>
</dbReference>
<dbReference type="InterPro" id="IPR018247">
    <property type="entry name" value="EF_Hand_1_Ca_BS"/>
</dbReference>
<dbReference type="Pfam" id="PF01023">
    <property type="entry name" value="S_100"/>
    <property type="match status" value="1"/>
</dbReference>
<evidence type="ECO:0000256" key="4">
    <source>
        <dbReference type="ARBA" id="ARBA00022837"/>
    </source>
</evidence>
<dbReference type="Proteomes" id="UP000694568">
    <property type="component" value="Unplaced"/>
</dbReference>
<evidence type="ECO:0000256" key="2">
    <source>
        <dbReference type="ARBA" id="ARBA00022723"/>
    </source>
</evidence>
<dbReference type="PROSITE" id="PS50222">
    <property type="entry name" value="EF_HAND_2"/>
    <property type="match status" value="1"/>
</dbReference>
<evidence type="ECO:0000313" key="8">
    <source>
        <dbReference type="Proteomes" id="UP000694568"/>
    </source>
</evidence>
<keyword evidence="2 5" id="KW-0479">Metal-binding</keyword>
<dbReference type="InterPro" id="IPR002048">
    <property type="entry name" value="EF_hand_dom"/>
</dbReference>
<dbReference type="InterPro" id="IPR011992">
    <property type="entry name" value="EF-hand-dom_pair"/>
</dbReference>
<feature type="domain" description="EF-hand" evidence="6">
    <location>
        <begin position="45"/>
        <end position="80"/>
    </location>
</feature>
<dbReference type="PROSITE" id="PS00303">
    <property type="entry name" value="S100_CABP"/>
    <property type="match status" value="1"/>
</dbReference>
<dbReference type="Ensembl" id="ENSSLUT00000016575.1">
    <property type="protein sequence ID" value="ENSSLUP00000016056.1"/>
    <property type="gene ID" value="ENSSLUG00000007559.1"/>
</dbReference>